<dbReference type="EMBL" id="JABEZU010000001">
    <property type="protein sequence ID" value="NOV96717.1"/>
    <property type="molecule type" value="Genomic_DNA"/>
</dbReference>
<organism evidence="12 13">
    <name type="scientific">Isoptericola halotolerans</name>
    <dbReference type="NCBI Taxonomy" id="300560"/>
    <lineage>
        <taxon>Bacteria</taxon>
        <taxon>Bacillati</taxon>
        <taxon>Actinomycetota</taxon>
        <taxon>Actinomycetes</taxon>
        <taxon>Micrococcales</taxon>
        <taxon>Promicromonosporaceae</taxon>
        <taxon>Isoptericola</taxon>
    </lineage>
</organism>
<sequence>MAGSSARAFLGLLREDAEVARAQDPAATSLAAVVLTYPGVHAVWHYRVAHALWQQPVLRLLARVISLVSRLLTGIEIHPGAKIGRRLFIDHGMGVVIGATAEVGDDCLLFHGVTLGGRSMSPGKRHPTLGDRVMVGSGAKVLGPLWIGHDAKVGANAVVTRDVPAGAVAVGVPARLRKPATPPPTNGQSFEDPSQLIEYVI</sequence>
<comment type="pathway">
    <text evidence="1">Amino-acid biosynthesis; L-cysteine biosynthesis; L-cysteine from L-serine: step 1/2.</text>
</comment>
<evidence type="ECO:0000256" key="1">
    <source>
        <dbReference type="ARBA" id="ARBA00004876"/>
    </source>
</evidence>
<evidence type="ECO:0000256" key="7">
    <source>
        <dbReference type="ARBA" id="ARBA00022737"/>
    </source>
</evidence>
<keyword evidence="13" id="KW-1185">Reference proteome</keyword>
<comment type="caution">
    <text evidence="12">The sequence shown here is derived from an EMBL/GenBank/DDBJ whole genome shotgun (WGS) entry which is preliminary data.</text>
</comment>
<comment type="catalytic activity">
    <reaction evidence="10 11">
        <text>L-serine + acetyl-CoA = O-acetyl-L-serine + CoA</text>
        <dbReference type="Rhea" id="RHEA:24560"/>
        <dbReference type="ChEBI" id="CHEBI:33384"/>
        <dbReference type="ChEBI" id="CHEBI:57287"/>
        <dbReference type="ChEBI" id="CHEBI:57288"/>
        <dbReference type="ChEBI" id="CHEBI:58340"/>
        <dbReference type="EC" id="2.3.1.30"/>
    </reaction>
</comment>
<dbReference type="Proteomes" id="UP000757540">
    <property type="component" value="Unassembled WGS sequence"/>
</dbReference>
<dbReference type="InterPro" id="IPR053376">
    <property type="entry name" value="Serine_acetyltransferase"/>
</dbReference>
<dbReference type="EC" id="2.3.1.30" evidence="3 11"/>
<reference evidence="12 13" key="1">
    <citation type="submission" date="2020-05" db="EMBL/GenBank/DDBJ databases">
        <title>Genomic Encyclopedia of Type Strains, Phase III (KMG-III): the genomes of soil and plant-associated and newly described type strains.</title>
        <authorList>
            <person name="Whitman W."/>
        </authorList>
    </citation>
    <scope>NUCLEOTIDE SEQUENCE [LARGE SCALE GENOMIC DNA]</scope>
    <source>
        <strain evidence="12 13">KCTC 19046</strain>
    </source>
</reference>
<evidence type="ECO:0000313" key="13">
    <source>
        <dbReference type="Proteomes" id="UP000757540"/>
    </source>
</evidence>
<evidence type="ECO:0000256" key="4">
    <source>
        <dbReference type="ARBA" id="ARBA00018522"/>
    </source>
</evidence>
<dbReference type="InterPro" id="IPR045304">
    <property type="entry name" value="LbH_SAT"/>
</dbReference>
<comment type="similarity">
    <text evidence="2 11">Belongs to the transferase hexapeptide repeat family.</text>
</comment>
<evidence type="ECO:0000256" key="11">
    <source>
        <dbReference type="PIRNR" id="PIRNR000441"/>
    </source>
</evidence>
<evidence type="ECO:0000256" key="3">
    <source>
        <dbReference type="ARBA" id="ARBA00013266"/>
    </source>
</evidence>
<dbReference type="PROSITE" id="PS00101">
    <property type="entry name" value="HEXAPEP_TRANSFERASES"/>
    <property type="match status" value="1"/>
</dbReference>
<name>A0ABX2A1I0_9MICO</name>
<accession>A0ABX2A1I0</accession>
<dbReference type="InterPro" id="IPR005881">
    <property type="entry name" value="Ser_O-AcTrfase"/>
</dbReference>
<evidence type="ECO:0000256" key="10">
    <source>
        <dbReference type="ARBA" id="ARBA00049486"/>
    </source>
</evidence>
<dbReference type="NCBIfam" id="NF041874">
    <property type="entry name" value="EPS_EpsC"/>
    <property type="match status" value="1"/>
</dbReference>
<dbReference type="InterPro" id="IPR011004">
    <property type="entry name" value="Trimer_LpxA-like_sf"/>
</dbReference>
<dbReference type="Pfam" id="PF00132">
    <property type="entry name" value="Hexapep"/>
    <property type="match status" value="1"/>
</dbReference>
<dbReference type="InterPro" id="IPR018357">
    <property type="entry name" value="Hexapep_transf_CS"/>
</dbReference>
<dbReference type="NCBIfam" id="TIGR01172">
    <property type="entry name" value="cysE"/>
    <property type="match status" value="1"/>
</dbReference>
<dbReference type="PANTHER" id="PTHR42811">
    <property type="entry name" value="SERINE ACETYLTRANSFERASE"/>
    <property type="match status" value="1"/>
</dbReference>
<protein>
    <recommendedName>
        <fullName evidence="4 11">Serine acetyltransferase</fullName>
        <ecNumber evidence="3 11">2.3.1.30</ecNumber>
    </recommendedName>
</protein>
<dbReference type="Gene3D" id="1.10.3130.10">
    <property type="entry name" value="serine acetyltransferase, domain 1"/>
    <property type="match status" value="1"/>
</dbReference>
<evidence type="ECO:0000256" key="8">
    <source>
        <dbReference type="ARBA" id="ARBA00023192"/>
    </source>
</evidence>
<evidence type="ECO:0000256" key="2">
    <source>
        <dbReference type="ARBA" id="ARBA00007274"/>
    </source>
</evidence>
<evidence type="ECO:0000256" key="5">
    <source>
        <dbReference type="ARBA" id="ARBA00022605"/>
    </source>
</evidence>
<dbReference type="PIRSF" id="PIRSF000441">
    <property type="entry name" value="CysE"/>
    <property type="match status" value="1"/>
</dbReference>
<dbReference type="InterPro" id="IPR042122">
    <property type="entry name" value="Ser_AcTrfase_N_sf"/>
</dbReference>
<keyword evidence="5" id="KW-0028">Amino-acid biosynthesis</keyword>
<keyword evidence="6 11" id="KW-0808">Transferase</keyword>
<dbReference type="GO" id="GO:0009001">
    <property type="term" value="F:serine O-acetyltransferase activity"/>
    <property type="evidence" value="ECO:0007669"/>
    <property type="project" value="UniProtKB-EC"/>
</dbReference>
<keyword evidence="8" id="KW-0198">Cysteine biosynthesis</keyword>
<proteinExistence type="inferred from homology"/>
<dbReference type="Gene3D" id="2.160.10.10">
    <property type="entry name" value="Hexapeptide repeat proteins"/>
    <property type="match status" value="1"/>
</dbReference>
<keyword evidence="7" id="KW-0677">Repeat</keyword>
<keyword evidence="9 11" id="KW-0012">Acyltransferase</keyword>
<gene>
    <name evidence="12" type="ORF">HDG69_001270</name>
</gene>
<dbReference type="InterPro" id="IPR001451">
    <property type="entry name" value="Hexapep"/>
</dbReference>
<dbReference type="SUPFAM" id="SSF51161">
    <property type="entry name" value="Trimeric LpxA-like enzymes"/>
    <property type="match status" value="1"/>
</dbReference>
<evidence type="ECO:0000256" key="6">
    <source>
        <dbReference type="ARBA" id="ARBA00022679"/>
    </source>
</evidence>
<evidence type="ECO:0000256" key="9">
    <source>
        <dbReference type="ARBA" id="ARBA00023315"/>
    </source>
</evidence>
<dbReference type="CDD" id="cd03354">
    <property type="entry name" value="LbH_SAT"/>
    <property type="match status" value="1"/>
</dbReference>
<evidence type="ECO:0000313" key="12">
    <source>
        <dbReference type="EMBL" id="NOV96717.1"/>
    </source>
</evidence>
<dbReference type="RefSeq" id="WP_171782859.1">
    <property type="nucleotide sequence ID" value="NZ_BAAAML010000002.1"/>
</dbReference>